<dbReference type="EMBL" id="JAVRHL010000004">
    <property type="protein sequence ID" value="MDT0684383.1"/>
    <property type="molecule type" value="Genomic_DNA"/>
</dbReference>
<keyword evidence="4 7" id="KW-0238">DNA-binding</keyword>
<dbReference type="Pfam" id="PF00440">
    <property type="entry name" value="TetR_N"/>
    <property type="match status" value="1"/>
</dbReference>
<evidence type="ECO:0000256" key="4">
    <source>
        <dbReference type="ARBA" id="ARBA00023125"/>
    </source>
</evidence>
<evidence type="ECO:0000256" key="6">
    <source>
        <dbReference type="ARBA" id="ARBA00024936"/>
    </source>
</evidence>
<protein>
    <recommendedName>
        <fullName evidence="7">HTH-type transcriptional regulator BetI</fullName>
    </recommendedName>
</protein>
<organism evidence="10 11">
    <name type="scientific">Tropicimonas omnivorans</name>
    <dbReference type="NCBI Taxonomy" id="3075590"/>
    <lineage>
        <taxon>Bacteria</taxon>
        <taxon>Pseudomonadati</taxon>
        <taxon>Pseudomonadota</taxon>
        <taxon>Alphaproteobacteria</taxon>
        <taxon>Rhodobacterales</taxon>
        <taxon>Roseobacteraceae</taxon>
        <taxon>Tropicimonas</taxon>
    </lineage>
</organism>
<keyword evidence="2 7" id="KW-0678">Repressor</keyword>
<keyword evidence="5 7" id="KW-0804">Transcription</keyword>
<keyword evidence="3 7" id="KW-0805">Transcription regulation</keyword>
<feature type="domain" description="HTH tetR-type" evidence="9">
    <location>
        <begin position="3"/>
        <end position="63"/>
    </location>
</feature>
<dbReference type="Pfam" id="PF13977">
    <property type="entry name" value="TetR_C_6"/>
    <property type="match status" value="1"/>
</dbReference>
<accession>A0ABU3DKY6</accession>
<dbReference type="PROSITE" id="PS50977">
    <property type="entry name" value="HTH_TETR_2"/>
    <property type="match status" value="1"/>
</dbReference>
<proteinExistence type="inferred from homology"/>
<comment type="function">
    <text evidence="6">Repressor involved in the biosynthesis of the osmoprotectant glycine betaine. It represses transcription of the choline transporter BetT and the genes of BetAB involved in the synthesis of glycine betaine.</text>
</comment>
<evidence type="ECO:0000259" key="9">
    <source>
        <dbReference type="PROSITE" id="PS50977"/>
    </source>
</evidence>
<dbReference type="SUPFAM" id="SSF46689">
    <property type="entry name" value="Homeodomain-like"/>
    <property type="match status" value="1"/>
</dbReference>
<dbReference type="RefSeq" id="WP_311693818.1">
    <property type="nucleotide sequence ID" value="NZ_JAVRHL010000004.1"/>
</dbReference>
<evidence type="ECO:0000256" key="8">
    <source>
        <dbReference type="PROSITE-ProRule" id="PRU00335"/>
    </source>
</evidence>
<dbReference type="NCBIfam" id="NF001978">
    <property type="entry name" value="PRK00767.1"/>
    <property type="match status" value="1"/>
</dbReference>
<dbReference type="InterPro" id="IPR017757">
    <property type="entry name" value="Tscrpt_rep_BetI"/>
</dbReference>
<evidence type="ECO:0000256" key="5">
    <source>
        <dbReference type="ARBA" id="ARBA00023163"/>
    </source>
</evidence>
<feature type="DNA-binding region" description="H-T-H motif" evidence="7 8">
    <location>
        <begin position="26"/>
        <end position="45"/>
    </location>
</feature>
<comment type="pathway">
    <text evidence="1 7">Amine and polyamine biosynthesis; betaine biosynthesis via choline pathway [regulation].</text>
</comment>
<dbReference type="InterPro" id="IPR009057">
    <property type="entry name" value="Homeodomain-like_sf"/>
</dbReference>
<evidence type="ECO:0000256" key="7">
    <source>
        <dbReference type="HAMAP-Rule" id="MF_00768"/>
    </source>
</evidence>
<dbReference type="HAMAP" id="MF_00768">
    <property type="entry name" value="HTH_type_BetI"/>
    <property type="match status" value="1"/>
</dbReference>
<sequence length="190" mass="20859">MEPIRKEALLKATIREVGSAGSLEIPVSRIARSAGMSTALAHHYFGGKDRIFLAAMRYILSEYGRGVRAELARASGPRERLGAILRASFEDPNFRNEVIGAWLVFYIQARNSPETARLLRIYHRRLASNLISELRPLVGDRAVAAGAALGALIDGVYLRHAIGDIEADAEAAEATVYSYLDLLLAQERPQ</sequence>
<evidence type="ECO:0000313" key="11">
    <source>
        <dbReference type="Proteomes" id="UP001265259"/>
    </source>
</evidence>
<dbReference type="SUPFAM" id="SSF48498">
    <property type="entry name" value="Tetracyclin repressor-like, C-terminal domain"/>
    <property type="match status" value="1"/>
</dbReference>
<name>A0ABU3DKY6_9RHOB</name>
<reference evidence="10 11" key="1">
    <citation type="submission" date="2023-09" db="EMBL/GenBank/DDBJ databases">
        <authorList>
            <person name="Rey-Velasco X."/>
        </authorList>
    </citation>
    <scope>NUCLEOTIDE SEQUENCE [LARGE SCALE GENOMIC DNA]</scope>
    <source>
        <strain evidence="10 11">F158</strain>
    </source>
</reference>
<comment type="caution">
    <text evidence="10">The sequence shown here is derived from an EMBL/GenBank/DDBJ whole genome shotgun (WGS) entry which is preliminary data.</text>
</comment>
<dbReference type="InterPro" id="IPR039538">
    <property type="entry name" value="BetI_C"/>
</dbReference>
<evidence type="ECO:0000313" key="10">
    <source>
        <dbReference type="EMBL" id="MDT0684383.1"/>
    </source>
</evidence>
<comment type="function">
    <text evidence="7">Repressor involved in choline regulation of the bet genes.</text>
</comment>
<evidence type="ECO:0000256" key="3">
    <source>
        <dbReference type="ARBA" id="ARBA00023015"/>
    </source>
</evidence>
<dbReference type="Gene3D" id="1.10.357.10">
    <property type="entry name" value="Tetracycline Repressor, domain 2"/>
    <property type="match status" value="1"/>
</dbReference>
<dbReference type="InterPro" id="IPR036271">
    <property type="entry name" value="Tet_transcr_reg_TetR-rel_C_sf"/>
</dbReference>
<evidence type="ECO:0000256" key="1">
    <source>
        <dbReference type="ARBA" id="ARBA00004719"/>
    </source>
</evidence>
<dbReference type="InterPro" id="IPR001647">
    <property type="entry name" value="HTH_TetR"/>
</dbReference>
<evidence type="ECO:0000256" key="2">
    <source>
        <dbReference type="ARBA" id="ARBA00022491"/>
    </source>
</evidence>
<dbReference type="Proteomes" id="UP001265259">
    <property type="component" value="Unassembled WGS sequence"/>
</dbReference>
<keyword evidence="11" id="KW-1185">Reference proteome</keyword>
<dbReference type="NCBIfam" id="TIGR03384">
    <property type="entry name" value="betaine_BetI"/>
    <property type="match status" value="1"/>
</dbReference>
<gene>
    <name evidence="7 10" type="primary">betI</name>
    <name evidence="10" type="ORF">RM543_17000</name>
</gene>